<dbReference type="PANTHER" id="PTHR12281:SF31">
    <property type="entry name" value="DCN1-LIKE PROTEIN 3"/>
    <property type="match status" value="1"/>
</dbReference>
<dbReference type="Pfam" id="PF14555">
    <property type="entry name" value="UBA_4"/>
    <property type="match status" value="1"/>
</dbReference>
<proteinExistence type="predicted"/>
<dbReference type="GO" id="GO:0032182">
    <property type="term" value="F:ubiquitin-like protein binding"/>
    <property type="evidence" value="ECO:0007669"/>
    <property type="project" value="TreeGrafter"/>
</dbReference>
<dbReference type="PROSITE" id="PS51229">
    <property type="entry name" value="DCUN1"/>
    <property type="match status" value="1"/>
</dbReference>
<name>A0A5C3QE46_9AGAR</name>
<dbReference type="GO" id="GO:0000151">
    <property type="term" value="C:ubiquitin ligase complex"/>
    <property type="evidence" value="ECO:0007669"/>
    <property type="project" value="TreeGrafter"/>
</dbReference>
<dbReference type="PANTHER" id="PTHR12281">
    <property type="entry name" value="RP42 RELATED"/>
    <property type="match status" value="1"/>
</dbReference>
<dbReference type="InterPro" id="IPR014764">
    <property type="entry name" value="DCN-prot"/>
</dbReference>
<dbReference type="OrthoDB" id="27198at2759"/>
<organism evidence="3 4">
    <name type="scientific">Pterulicium gracile</name>
    <dbReference type="NCBI Taxonomy" id="1884261"/>
    <lineage>
        <taxon>Eukaryota</taxon>
        <taxon>Fungi</taxon>
        <taxon>Dikarya</taxon>
        <taxon>Basidiomycota</taxon>
        <taxon>Agaricomycotina</taxon>
        <taxon>Agaricomycetes</taxon>
        <taxon>Agaricomycetidae</taxon>
        <taxon>Agaricales</taxon>
        <taxon>Pleurotineae</taxon>
        <taxon>Pterulaceae</taxon>
        <taxon>Pterulicium</taxon>
    </lineage>
</organism>
<reference evidence="3 4" key="1">
    <citation type="journal article" date="2019" name="Nat. Ecol. Evol.">
        <title>Megaphylogeny resolves global patterns of mushroom evolution.</title>
        <authorList>
            <person name="Varga T."/>
            <person name="Krizsan K."/>
            <person name="Foldi C."/>
            <person name="Dima B."/>
            <person name="Sanchez-Garcia M."/>
            <person name="Sanchez-Ramirez S."/>
            <person name="Szollosi G.J."/>
            <person name="Szarkandi J.G."/>
            <person name="Papp V."/>
            <person name="Albert L."/>
            <person name="Andreopoulos W."/>
            <person name="Angelini C."/>
            <person name="Antonin V."/>
            <person name="Barry K.W."/>
            <person name="Bougher N.L."/>
            <person name="Buchanan P."/>
            <person name="Buyck B."/>
            <person name="Bense V."/>
            <person name="Catcheside P."/>
            <person name="Chovatia M."/>
            <person name="Cooper J."/>
            <person name="Damon W."/>
            <person name="Desjardin D."/>
            <person name="Finy P."/>
            <person name="Geml J."/>
            <person name="Haridas S."/>
            <person name="Hughes K."/>
            <person name="Justo A."/>
            <person name="Karasinski D."/>
            <person name="Kautmanova I."/>
            <person name="Kiss B."/>
            <person name="Kocsube S."/>
            <person name="Kotiranta H."/>
            <person name="LaButti K.M."/>
            <person name="Lechner B.E."/>
            <person name="Liimatainen K."/>
            <person name="Lipzen A."/>
            <person name="Lukacs Z."/>
            <person name="Mihaltcheva S."/>
            <person name="Morgado L.N."/>
            <person name="Niskanen T."/>
            <person name="Noordeloos M.E."/>
            <person name="Ohm R.A."/>
            <person name="Ortiz-Santana B."/>
            <person name="Ovrebo C."/>
            <person name="Racz N."/>
            <person name="Riley R."/>
            <person name="Savchenko A."/>
            <person name="Shiryaev A."/>
            <person name="Soop K."/>
            <person name="Spirin V."/>
            <person name="Szebenyi C."/>
            <person name="Tomsovsky M."/>
            <person name="Tulloss R.E."/>
            <person name="Uehling J."/>
            <person name="Grigoriev I.V."/>
            <person name="Vagvolgyi C."/>
            <person name="Papp T."/>
            <person name="Martin F.M."/>
            <person name="Miettinen O."/>
            <person name="Hibbett D.S."/>
            <person name="Nagy L.G."/>
        </authorList>
    </citation>
    <scope>NUCLEOTIDE SEQUENCE [LARGE SCALE GENOMIC DNA]</scope>
    <source>
        <strain evidence="3 4">CBS 309.79</strain>
    </source>
</reference>
<dbReference type="Pfam" id="PF03556">
    <property type="entry name" value="Cullin_binding"/>
    <property type="match status" value="1"/>
</dbReference>
<dbReference type="GO" id="GO:0097602">
    <property type="term" value="F:cullin family protein binding"/>
    <property type="evidence" value="ECO:0007669"/>
    <property type="project" value="TreeGrafter"/>
</dbReference>
<accession>A0A5C3QE46</accession>
<dbReference type="STRING" id="1884261.A0A5C3QE46"/>
<keyword evidence="4" id="KW-1185">Reference proteome</keyword>
<feature type="domain" description="DCUN1" evidence="2">
    <location>
        <begin position="63"/>
        <end position="279"/>
    </location>
</feature>
<dbReference type="EMBL" id="ML178831">
    <property type="protein sequence ID" value="TFK99971.1"/>
    <property type="molecule type" value="Genomic_DNA"/>
</dbReference>
<dbReference type="InterPro" id="IPR005176">
    <property type="entry name" value="PONY_dom"/>
</dbReference>
<dbReference type="GO" id="GO:0045116">
    <property type="term" value="P:protein neddylation"/>
    <property type="evidence" value="ECO:0007669"/>
    <property type="project" value="TreeGrafter"/>
</dbReference>
<dbReference type="Proteomes" id="UP000305067">
    <property type="component" value="Unassembled WGS sequence"/>
</dbReference>
<dbReference type="GO" id="GO:0031624">
    <property type="term" value="F:ubiquitin conjugating enzyme binding"/>
    <property type="evidence" value="ECO:0007669"/>
    <property type="project" value="TreeGrafter"/>
</dbReference>
<evidence type="ECO:0000313" key="4">
    <source>
        <dbReference type="Proteomes" id="UP000305067"/>
    </source>
</evidence>
<comment type="function">
    <text evidence="1">Neddylation of cullins play an essential role in the regulation of SCF-type complexes activity.</text>
</comment>
<dbReference type="Gene3D" id="1.10.238.200">
    <property type="entry name" value="Cullin, PONY binding domain"/>
    <property type="match status" value="1"/>
</dbReference>
<evidence type="ECO:0000259" key="2">
    <source>
        <dbReference type="PROSITE" id="PS51229"/>
    </source>
</evidence>
<dbReference type="AlphaFoldDB" id="A0A5C3QE46"/>
<dbReference type="Gene3D" id="1.10.8.10">
    <property type="entry name" value="DNA helicase RuvA subunit, C-terminal domain"/>
    <property type="match status" value="1"/>
</dbReference>
<evidence type="ECO:0000256" key="1">
    <source>
        <dbReference type="RuleBase" id="RU410713"/>
    </source>
</evidence>
<evidence type="ECO:0000313" key="3">
    <source>
        <dbReference type="EMBL" id="TFK99971.1"/>
    </source>
</evidence>
<dbReference type="Gene3D" id="1.10.238.10">
    <property type="entry name" value="EF-hand"/>
    <property type="match status" value="1"/>
</dbReference>
<dbReference type="InterPro" id="IPR042460">
    <property type="entry name" value="DCN1-like_PONY"/>
</dbReference>
<protein>
    <recommendedName>
        <fullName evidence="1">Defective in cullin neddylation protein</fullName>
    </recommendedName>
</protein>
<sequence>MSKSSKKVDKQMEENIAQFCGVTNASVKDARKFLDKYKRLEIAVDAYFNGPPAAATPTSSSAPSTAKLNTLFDQYKDPDEADTIKVDGTLRWCEDLGIEADDVVTLALALELGSKELGTWAKKNWVDGWKRLGADSLEGMKPVLRTLSNKLASDADYFHRVYNQAFELAKAEGQRSLTIDSAQAFWEMLLPFGLRGGALSHVSSAVDGEDVDMDSTEEGFQEKHVKWWFDFLNQRGKGVTKDTWQMLYEFIRSIDSKFTKYDMEAAWPSTIDDFVEYAKTRAAQ</sequence>
<gene>
    <name evidence="3" type="ORF">BDV98DRAFT_550824</name>
</gene>